<dbReference type="InterPro" id="IPR050624">
    <property type="entry name" value="HTH-type_Tx_Regulator"/>
</dbReference>
<proteinExistence type="predicted"/>
<dbReference type="RefSeq" id="WP_102196501.1">
    <property type="nucleotide sequence ID" value="NZ_NIPR01000033.1"/>
</dbReference>
<dbReference type="PANTHER" id="PTHR43479:SF7">
    <property type="entry name" value="TETR-FAMILY TRANSCRIPTIONAL REGULATOR"/>
    <property type="match status" value="1"/>
</dbReference>
<dbReference type="AlphaFoldDB" id="A0A2N7AT99"/>
<reference evidence="2 3" key="1">
    <citation type="submission" date="2017-05" db="EMBL/GenBank/DDBJ databases">
        <title>Lactobacillus nurukis nov., sp. nov., isolated from nuruk.</title>
        <authorList>
            <person name="Kim S.-J."/>
        </authorList>
    </citation>
    <scope>NUCLEOTIDE SEQUENCE [LARGE SCALE GENOMIC DNA]</scope>
    <source>
        <strain evidence="2 3">SYF10-1a</strain>
    </source>
</reference>
<gene>
    <name evidence="2" type="ORF">CBP76_08645</name>
</gene>
<evidence type="ECO:0000313" key="2">
    <source>
        <dbReference type="EMBL" id="PMD69079.1"/>
    </source>
</evidence>
<dbReference type="InterPro" id="IPR039532">
    <property type="entry name" value="TetR_C_Firmicutes"/>
</dbReference>
<comment type="caution">
    <text evidence="2">The sequence shown here is derived from an EMBL/GenBank/DDBJ whole genome shotgun (WGS) entry which is preliminary data.</text>
</comment>
<dbReference type="Pfam" id="PF14278">
    <property type="entry name" value="TetR_C_8"/>
    <property type="match status" value="1"/>
</dbReference>
<organism evidence="2 3">
    <name type="scientific">Companilactobacillus nuruki</name>
    <dbReference type="NCBI Taxonomy" id="1993540"/>
    <lineage>
        <taxon>Bacteria</taxon>
        <taxon>Bacillati</taxon>
        <taxon>Bacillota</taxon>
        <taxon>Bacilli</taxon>
        <taxon>Lactobacillales</taxon>
        <taxon>Lactobacillaceae</taxon>
        <taxon>Companilactobacillus</taxon>
    </lineage>
</organism>
<feature type="domain" description="Transcriptional regulator TetR C-terminal Firmicutes type" evidence="1">
    <location>
        <begin position="66"/>
        <end position="150"/>
    </location>
</feature>
<keyword evidence="3" id="KW-1185">Reference proteome</keyword>
<dbReference type="OrthoDB" id="9810250at2"/>
<evidence type="ECO:0000259" key="1">
    <source>
        <dbReference type="Pfam" id="PF14278"/>
    </source>
</evidence>
<dbReference type="InterPro" id="IPR009057">
    <property type="entry name" value="Homeodomain-like_sf"/>
</dbReference>
<protein>
    <recommendedName>
        <fullName evidence="1">Transcriptional regulator TetR C-terminal Firmicutes type domain-containing protein</fullName>
    </recommendedName>
</protein>
<name>A0A2N7AT99_9LACO</name>
<dbReference type="PANTHER" id="PTHR43479">
    <property type="entry name" value="ACREF/ENVCD OPERON REPRESSOR-RELATED"/>
    <property type="match status" value="1"/>
</dbReference>
<dbReference type="Gene3D" id="1.10.357.10">
    <property type="entry name" value="Tetracycline Repressor, domain 2"/>
    <property type="match status" value="1"/>
</dbReference>
<sequence>MNIQEKIQNVLLNLLQVKSIEQITVTEIINNSSVTRTIFYRYYINQYSILQTIENNIFVALEASIDESENGMLKVLKTVDKYKKTVNVLLNQNDVSGFGDRLMNFLTVKGMCVINKKSKYNQLNDRQVELLIEYLSVSISNLMKFWMSNSQMAINELDDSFEMIFKNGINNLIGAKS</sequence>
<evidence type="ECO:0000313" key="3">
    <source>
        <dbReference type="Proteomes" id="UP000235649"/>
    </source>
</evidence>
<dbReference type="SUPFAM" id="SSF46689">
    <property type="entry name" value="Homeodomain-like"/>
    <property type="match status" value="1"/>
</dbReference>
<accession>A0A2N7AT99</accession>
<dbReference type="EMBL" id="NIPR01000033">
    <property type="protein sequence ID" value="PMD69079.1"/>
    <property type="molecule type" value="Genomic_DNA"/>
</dbReference>
<dbReference type="Proteomes" id="UP000235649">
    <property type="component" value="Unassembled WGS sequence"/>
</dbReference>